<proteinExistence type="predicted"/>
<reference evidence="1 2" key="1">
    <citation type="submission" date="2017-12" db="EMBL/GenBank/DDBJ databases">
        <title>Comparative genomics of Botrytis spp.</title>
        <authorList>
            <person name="Valero-Jimenez C.A."/>
            <person name="Tapia P."/>
            <person name="Veloso J."/>
            <person name="Silva-Moreno E."/>
            <person name="Staats M."/>
            <person name="Valdes J.H."/>
            <person name="Van Kan J.A.L."/>
        </authorList>
    </citation>
    <scope>NUCLEOTIDE SEQUENCE [LARGE SCALE GENOMIC DNA]</scope>
    <source>
        <strain evidence="1 2">MUCL435</strain>
    </source>
</reference>
<keyword evidence="2" id="KW-1185">Reference proteome</keyword>
<comment type="caution">
    <text evidence="1">The sequence shown here is derived from an EMBL/GenBank/DDBJ whole genome shotgun (WGS) entry which is preliminary data.</text>
</comment>
<sequence>MTAKEVHLESEEFTAVFIGPLLVPRKFSAKSRLSVELDSLFLATALVTGAVSSHASTLSSEITRAVWSPRPLSGTCLLQIQERRQVSLGEHNAPARKRNVNLLNWQQRILCSAKYTSVLYCDRGGLDHAAFTVNEVAGPSSQLDMLICDLGSYSLQFVSLDRLVGANAVLCQDLNDFYRYSCCMRQA</sequence>
<name>A0A4S8QHU4_9HELO</name>
<dbReference type="Proteomes" id="UP000308671">
    <property type="component" value="Unassembled WGS sequence"/>
</dbReference>
<gene>
    <name evidence="1" type="ORF">BGAL_0685g00060</name>
</gene>
<evidence type="ECO:0000313" key="2">
    <source>
        <dbReference type="Proteomes" id="UP000308671"/>
    </source>
</evidence>
<organism evidence="1 2">
    <name type="scientific">Botrytis galanthina</name>
    <dbReference type="NCBI Taxonomy" id="278940"/>
    <lineage>
        <taxon>Eukaryota</taxon>
        <taxon>Fungi</taxon>
        <taxon>Dikarya</taxon>
        <taxon>Ascomycota</taxon>
        <taxon>Pezizomycotina</taxon>
        <taxon>Leotiomycetes</taxon>
        <taxon>Helotiales</taxon>
        <taxon>Sclerotiniaceae</taxon>
        <taxon>Botrytis</taxon>
    </lineage>
</organism>
<evidence type="ECO:0000313" key="1">
    <source>
        <dbReference type="EMBL" id="THV44273.1"/>
    </source>
</evidence>
<dbReference type="EMBL" id="PQXL01000681">
    <property type="protein sequence ID" value="THV44273.1"/>
    <property type="molecule type" value="Genomic_DNA"/>
</dbReference>
<protein>
    <submittedName>
        <fullName evidence="1">Uncharacterized protein</fullName>
    </submittedName>
</protein>
<accession>A0A4S8QHU4</accession>
<dbReference type="AlphaFoldDB" id="A0A4S8QHU4"/>